<sequence length="144" mass="15487">MAQALRDGAWLYPVVEIVHIVGFTVLVGAAAMFDLRLLGFGRTLPVQGLARHLLPWSWFGLLLIVPSGLLMFSTQPELLDNDVFLLKLALIVAAGVNALVFHAGPWRGAAGWPAGAPAWARLHAALSLLLWIAVIACGRLLAYV</sequence>
<dbReference type="EMBL" id="CP029343">
    <property type="protein sequence ID" value="AWL05418.1"/>
    <property type="molecule type" value="Genomic_DNA"/>
</dbReference>
<evidence type="ECO:0000256" key="1">
    <source>
        <dbReference type="SAM" id="Phobius"/>
    </source>
</evidence>
<evidence type="ECO:0000313" key="3">
    <source>
        <dbReference type="Proteomes" id="UP000245820"/>
    </source>
</evidence>
<keyword evidence="1" id="KW-1133">Transmembrane helix</keyword>
<keyword evidence="1" id="KW-0472">Membrane</keyword>
<dbReference type="OrthoDB" id="3536934at2"/>
<keyword evidence="1" id="KW-0812">Transmembrane</keyword>
<evidence type="ECO:0008006" key="4">
    <source>
        <dbReference type="Google" id="ProtNLM"/>
    </source>
</evidence>
<gene>
    <name evidence="2" type="ORF">DIR46_13895</name>
</gene>
<feature type="transmembrane region" description="Helical" evidence="1">
    <location>
        <begin position="124"/>
        <end position="142"/>
    </location>
</feature>
<accession>A0A2S2DJC5</accession>
<organism evidence="2 3">
    <name type="scientific">Massilia oculi</name>
    <dbReference type="NCBI Taxonomy" id="945844"/>
    <lineage>
        <taxon>Bacteria</taxon>
        <taxon>Pseudomonadati</taxon>
        <taxon>Pseudomonadota</taxon>
        <taxon>Betaproteobacteria</taxon>
        <taxon>Burkholderiales</taxon>
        <taxon>Oxalobacteraceae</taxon>
        <taxon>Telluria group</taxon>
        <taxon>Massilia</taxon>
    </lineage>
</organism>
<name>A0A2S2DJC5_9BURK</name>
<proteinExistence type="predicted"/>
<dbReference type="AlphaFoldDB" id="A0A2S2DJC5"/>
<feature type="transmembrane region" description="Helical" evidence="1">
    <location>
        <begin position="9"/>
        <end position="33"/>
    </location>
</feature>
<keyword evidence="3" id="KW-1185">Reference proteome</keyword>
<evidence type="ECO:0000313" key="2">
    <source>
        <dbReference type="EMBL" id="AWL05418.1"/>
    </source>
</evidence>
<dbReference type="Proteomes" id="UP000245820">
    <property type="component" value="Chromosome"/>
</dbReference>
<protein>
    <recommendedName>
        <fullName evidence="4">DUF2214 domain-containing protein</fullName>
    </recommendedName>
</protein>
<reference evidence="2 3" key="1">
    <citation type="submission" date="2018-05" db="EMBL/GenBank/DDBJ databases">
        <title>Complete genome sequence of Massilia oculi sp. nov. CCUG 43427T (=DSM 26321T), the type strain of M. oculi, and comparison with genome sequences of other Massilia strains.</title>
        <authorList>
            <person name="Zhu B."/>
        </authorList>
    </citation>
    <scope>NUCLEOTIDE SEQUENCE [LARGE SCALE GENOMIC DNA]</scope>
    <source>
        <strain evidence="2 3">CCUG 43427</strain>
    </source>
</reference>
<feature type="transmembrane region" description="Helical" evidence="1">
    <location>
        <begin position="53"/>
        <end position="72"/>
    </location>
</feature>
<feature type="transmembrane region" description="Helical" evidence="1">
    <location>
        <begin position="84"/>
        <end position="104"/>
    </location>
</feature>
<dbReference type="KEGG" id="mtim:DIR46_13895"/>